<accession>A0A510KMC1</accession>
<organism evidence="1 2">
    <name type="scientific">Leptotrichia trevisanii</name>
    <dbReference type="NCBI Taxonomy" id="109328"/>
    <lineage>
        <taxon>Bacteria</taxon>
        <taxon>Fusobacteriati</taxon>
        <taxon>Fusobacteriota</taxon>
        <taxon>Fusobacteriia</taxon>
        <taxon>Fusobacteriales</taxon>
        <taxon>Leptotrichiaceae</taxon>
        <taxon>Leptotrichia</taxon>
    </lineage>
</organism>
<dbReference type="Proteomes" id="UP000321378">
    <property type="component" value="Chromosome"/>
</dbReference>
<gene>
    <name evidence="1" type="ORF">JMUB3935_1806</name>
</gene>
<dbReference type="AlphaFoldDB" id="A0A510KMC1"/>
<proteinExistence type="predicted"/>
<protein>
    <submittedName>
        <fullName evidence="1">N-acetylmuramoyl-L-alanineamidase</fullName>
    </submittedName>
</protein>
<sequence length="94" mass="11179">MEEKYYTKLDGHFTVGYTVKSPNNSANTMEKPSEKSKIIKKIGQNDIVGEIQDFGEWVFVYYRNTYPDFTYGYVRKSELKKNIRHPFENIDLFH</sequence>
<evidence type="ECO:0000313" key="1">
    <source>
        <dbReference type="EMBL" id="BBM52826.1"/>
    </source>
</evidence>
<name>A0A510KMC1_9FUSO</name>
<dbReference type="Gene3D" id="2.30.30.40">
    <property type="entry name" value="SH3 Domains"/>
    <property type="match status" value="1"/>
</dbReference>
<dbReference type="EMBL" id="AP019840">
    <property type="protein sequence ID" value="BBM52826.1"/>
    <property type="molecule type" value="Genomic_DNA"/>
</dbReference>
<reference evidence="1 2" key="1">
    <citation type="submission" date="2019-07" db="EMBL/GenBank/DDBJ databases">
        <title>Complete Genome Sequence of Leptotrichia trevisanii Strain JMUB3935.</title>
        <authorList>
            <person name="Watanabe S."/>
            <person name="Cui L."/>
        </authorList>
    </citation>
    <scope>NUCLEOTIDE SEQUENCE [LARGE SCALE GENOMIC DNA]</scope>
    <source>
        <strain evidence="1 2">JMUB3935</strain>
    </source>
</reference>
<evidence type="ECO:0000313" key="2">
    <source>
        <dbReference type="Proteomes" id="UP000321378"/>
    </source>
</evidence>